<dbReference type="InterPro" id="IPR044505">
    <property type="entry name" value="GlgX_Isoamylase_N_E_set"/>
</dbReference>
<accession>A0A095VME6</accession>
<name>A0A095VME6_9GAMM</name>
<dbReference type="InterPro" id="IPR004193">
    <property type="entry name" value="Glyco_hydro_13_N"/>
</dbReference>
<evidence type="ECO:0000256" key="1">
    <source>
        <dbReference type="ARBA" id="ARBA00023295"/>
    </source>
</evidence>
<keyword evidence="6" id="KW-1185">Reference proteome</keyword>
<dbReference type="CDD" id="cd02856">
    <property type="entry name" value="E_set_GDE_Isoamylase_N"/>
    <property type="match status" value="1"/>
</dbReference>
<dbReference type="RefSeq" id="WP_201771545.1">
    <property type="nucleotide sequence ID" value="NZ_KN234753.1"/>
</dbReference>
<comment type="caution">
    <text evidence="5">The sequence shown here is derived from an EMBL/GenBank/DDBJ whole genome shotgun (WGS) entry which is preliminary data.</text>
</comment>
<dbReference type="SUPFAM" id="SSF51445">
    <property type="entry name" value="(Trans)glycosidases"/>
    <property type="match status" value="1"/>
</dbReference>
<dbReference type="PANTHER" id="PTHR43002">
    <property type="entry name" value="GLYCOGEN DEBRANCHING ENZYME"/>
    <property type="match status" value="1"/>
</dbReference>
<feature type="region of interest" description="Disordered" evidence="2">
    <location>
        <begin position="74"/>
        <end position="95"/>
    </location>
</feature>
<evidence type="ECO:0000313" key="5">
    <source>
        <dbReference type="EMBL" id="KGE02617.1"/>
    </source>
</evidence>
<feature type="domain" description="Glycosyl hydrolase family 13 catalytic" evidence="3">
    <location>
        <begin position="155"/>
        <end position="236"/>
    </location>
</feature>
<dbReference type="GO" id="GO:0004553">
    <property type="term" value="F:hydrolase activity, hydrolyzing O-glycosyl compounds"/>
    <property type="evidence" value="ECO:0007669"/>
    <property type="project" value="InterPro"/>
</dbReference>
<dbReference type="EMBL" id="AUVB01000089">
    <property type="protein sequence ID" value="KGE02617.1"/>
    <property type="molecule type" value="Genomic_DNA"/>
</dbReference>
<protein>
    <submittedName>
        <fullName evidence="5">Putative glycogen debranching enzyme</fullName>
    </submittedName>
</protein>
<sequence>MELCLYDDRGERELARLPLPGRDGDHWHGFAPGISPGQRYGYRVHGPWDPDRGHRFNAAKLLLDPYARALDRSCPWHPSQRTQGEGGEPDPADSAAHVPRALVTGKLPAPSRGPETPWAATRLYELHLKGFTQRHPALTDRERGTVAGLGAPAIVAYLKALGITAVELLPVFAFADEAFLAARGLVNYWGYNPVGFFAAHPPYLAGGGPDAFRAMIERFHDAGLEVILDVVYNHSA</sequence>
<dbReference type="Pfam" id="PF00128">
    <property type="entry name" value="Alpha-amylase"/>
    <property type="match status" value="1"/>
</dbReference>
<evidence type="ECO:0000313" key="6">
    <source>
        <dbReference type="Proteomes" id="UP000029640"/>
    </source>
</evidence>
<dbReference type="Gene3D" id="3.20.20.80">
    <property type="entry name" value="Glycosidases"/>
    <property type="match status" value="1"/>
</dbReference>
<evidence type="ECO:0000259" key="3">
    <source>
        <dbReference type="Pfam" id="PF00128"/>
    </source>
</evidence>
<feature type="domain" description="Glycoside hydrolase family 13 N-terminal" evidence="4">
    <location>
        <begin position="2"/>
        <end position="67"/>
    </location>
</feature>
<keyword evidence="1" id="KW-0378">Hydrolase</keyword>
<reference evidence="5 6" key="1">
    <citation type="journal article" date="2014" name="Genome Announc.">
        <title>Genome Sequence of Gammaproteobacterial Pseudohaliea rubra Type Strain DSM 19751, Isolated from Coastal Seawater of the Mediterranean Sea.</title>
        <authorList>
            <person name="Spring S."/>
            <person name="Fiebig A."/>
            <person name="Riedel T."/>
            <person name="Goker M."/>
            <person name="Klenk H.P."/>
        </authorList>
    </citation>
    <scope>NUCLEOTIDE SEQUENCE [LARGE SCALE GENOMIC DNA]</scope>
    <source>
        <strain evidence="5 6">DSM 19751</strain>
    </source>
</reference>
<dbReference type="AlphaFoldDB" id="A0A095VME6"/>
<proteinExistence type="predicted"/>
<gene>
    <name evidence="5" type="ORF">HRUBRA_02882</name>
</gene>
<dbReference type="PATRIC" id="fig|1265313.6.peg.2835"/>
<keyword evidence="1" id="KW-0326">Glycosidase</keyword>
<organism evidence="5 6">
    <name type="scientific">Pseudohaliea rubra DSM 19751</name>
    <dbReference type="NCBI Taxonomy" id="1265313"/>
    <lineage>
        <taxon>Bacteria</taxon>
        <taxon>Pseudomonadati</taxon>
        <taxon>Pseudomonadota</taxon>
        <taxon>Gammaproteobacteria</taxon>
        <taxon>Cellvibrionales</taxon>
        <taxon>Halieaceae</taxon>
        <taxon>Pseudohaliea</taxon>
    </lineage>
</organism>
<dbReference type="InterPro" id="IPR006047">
    <property type="entry name" value="GH13_cat_dom"/>
</dbReference>
<dbReference type="eggNOG" id="COG1523">
    <property type="taxonomic scope" value="Bacteria"/>
</dbReference>
<dbReference type="Pfam" id="PF02922">
    <property type="entry name" value="CBM_48"/>
    <property type="match status" value="1"/>
</dbReference>
<dbReference type="InterPro" id="IPR013783">
    <property type="entry name" value="Ig-like_fold"/>
</dbReference>
<evidence type="ECO:0000259" key="4">
    <source>
        <dbReference type="Pfam" id="PF02922"/>
    </source>
</evidence>
<dbReference type="Proteomes" id="UP000029640">
    <property type="component" value="Unassembled WGS sequence"/>
</dbReference>
<dbReference type="InterPro" id="IPR017853">
    <property type="entry name" value="GH"/>
</dbReference>
<dbReference type="STRING" id="1265313.HRUBRA_02882"/>
<dbReference type="Gene3D" id="2.60.40.10">
    <property type="entry name" value="Immunoglobulins"/>
    <property type="match status" value="1"/>
</dbReference>
<dbReference type="HOGENOM" id="CLU_011725_0_1_6"/>
<dbReference type="GO" id="GO:0005975">
    <property type="term" value="P:carbohydrate metabolic process"/>
    <property type="evidence" value="ECO:0007669"/>
    <property type="project" value="InterPro"/>
</dbReference>
<evidence type="ECO:0000256" key="2">
    <source>
        <dbReference type="SAM" id="MobiDB-lite"/>
    </source>
</evidence>